<dbReference type="Pfam" id="PF02599">
    <property type="entry name" value="CsrA"/>
    <property type="match status" value="1"/>
</dbReference>
<reference evidence="5 6" key="1">
    <citation type="submission" date="2019-02" db="EMBL/GenBank/DDBJ databases">
        <title>Deep-cultivation of Planctomycetes and their phenomic and genomic characterization uncovers novel biology.</title>
        <authorList>
            <person name="Wiegand S."/>
            <person name="Jogler M."/>
            <person name="Boedeker C."/>
            <person name="Pinto D."/>
            <person name="Vollmers J."/>
            <person name="Rivas-Marin E."/>
            <person name="Kohn T."/>
            <person name="Peeters S.H."/>
            <person name="Heuer A."/>
            <person name="Rast P."/>
            <person name="Oberbeckmann S."/>
            <person name="Bunk B."/>
            <person name="Jeske O."/>
            <person name="Meyerdierks A."/>
            <person name="Storesund J.E."/>
            <person name="Kallscheuer N."/>
            <person name="Luecker S."/>
            <person name="Lage O.M."/>
            <person name="Pohl T."/>
            <person name="Merkel B.J."/>
            <person name="Hornburger P."/>
            <person name="Mueller R.-W."/>
            <person name="Bruemmer F."/>
            <person name="Labrenz M."/>
            <person name="Spormann A.M."/>
            <person name="Op Den Camp H."/>
            <person name="Overmann J."/>
            <person name="Amann R."/>
            <person name="Jetten M.S.M."/>
            <person name="Mascher T."/>
            <person name="Medema M.H."/>
            <person name="Devos D.P."/>
            <person name="Kaster A.-K."/>
            <person name="Ovreas L."/>
            <person name="Rohde M."/>
            <person name="Galperin M.Y."/>
            <person name="Jogler C."/>
        </authorList>
    </citation>
    <scope>NUCLEOTIDE SEQUENCE [LARGE SCALE GENOMIC DNA]</scope>
    <source>
        <strain evidence="5 6">Pla111</strain>
    </source>
</reference>
<dbReference type="AlphaFoldDB" id="A0A5C5WE98"/>
<comment type="similarity">
    <text evidence="4">Belongs to the CsrA/RsmA family.</text>
</comment>
<dbReference type="OrthoDB" id="289081at2"/>
<organism evidence="5 6">
    <name type="scientific">Botrimarina hoheduenensis</name>
    <dbReference type="NCBI Taxonomy" id="2528000"/>
    <lineage>
        <taxon>Bacteria</taxon>
        <taxon>Pseudomonadati</taxon>
        <taxon>Planctomycetota</taxon>
        <taxon>Planctomycetia</taxon>
        <taxon>Pirellulales</taxon>
        <taxon>Lacipirellulaceae</taxon>
        <taxon>Botrimarina</taxon>
    </lineage>
</organism>
<dbReference type="SUPFAM" id="SSF117130">
    <property type="entry name" value="CsrA-like"/>
    <property type="match status" value="1"/>
</dbReference>
<protein>
    <recommendedName>
        <fullName evidence="4">Translational regulator CsrA</fullName>
    </recommendedName>
</protein>
<dbReference type="EMBL" id="SJPH01000001">
    <property type="protein sequence ID" value="TWT48797.1"/>
    <property type="molecule type" value="Genomic_DNA"/>
</dbReference>
<dbReference type="HAMAP" id="MF_00167">
    <property type="entry name" value="CsrA"/>
    <property type="match status" value="1"/>
</dbReference>
<evidence type="ECO:0000313" key="5">
    <source>
        <dbReference type="EMBL" id="TWT48797.1"/>
    </source>
</evidence>
<keyword evidence="4" id="KW-0678">Repressor</keyword>
<dbReference type="PANTHER" id="PTHR34984:SF1">
    <property type="entry name" value="CARBON STORAGE REGULATOR"/>
    <property type="match status" value="1"/>
</dbReference>
<keyword evidence="2 4" id="KW-0810">Translation regulation</keyword>
<comment type="function">
    <text evidence="4">A translational regulator that binds mRNA to regulate translation initiation and/or mRNA stability. Usually binds in the 5'-UTR at or near the Shine-Dalgarno sequence preventing ribosome-binding, thus repressing translation. Its main target seems to be the major flagellin gene, while its function is anatagonized by FliW.</text>
</comment>
<dbReference type="RefSeq" id="WP_146571123.1">
    <property type="nucleotide sequence ID" value="NZ_SJPH01000001.1"/>
</dbReference>
<comment type="subunit">
    <text evidence="4">Homodimer; the beta-strands of each monomer intercalate to form a hydrophobic core, while the alpha-helices form wings that extend away from the core.</text>
</comment>
<dbReference type="Gene3D" id="2.60.40.4380">
    <property type="entry name" value="Translational regulator CsrA"/>
    <property type="match status" value="1"/>
</dbReference>
<gene>
    <name evidence="4" type="primary">csrA</name>
    <name evidence="5" type="ORF">Pla111_05720</name>
</gene>
<keyword evidence="4" id="KW-1005">Bacterial flagellum biogenesis</keyword>
<comment type="subcellular location">
    <subcellularLocation>
        <location evidence="4">Cytoplasm</location>
    </subcellularLocation>
</comment>
<dbReference type="GO" id="GO:0006109">
    <property type="term" value="P:regulation of carbohydrate metabolic process"/>
    <property type="evidence" value="ECO:0007669"/>
    <property type="project" value="InterPro"/>
</dbReference>
<dbReference type="GO" id="GO:0006402">
    <property type="term" value="P:mRNA catabolic process"/>
    <property type="evidence" value="ECO:0007669"/>
    <property type="project" value="InterPro"/>
</dbReference>
<comment type="caution">
    <text evidence="5">The sequence shown here is derived from an EMBL/GenBank/DDBJ whole genome shotgun (WGS) entry which is preliminary data.</text>
</comment>
<dbReference type="InterPro" id="IPR003751">
    <property type="entry name" value="CsrA"/>
</dbReference>
<dbReference type="PANTHER" id="PTHR34984">
    <property type="entry name" value="CARBON STORAGE REGULATOR"/>
    <property type="match status" value="1"/>
</dbReference>
<dbReference type="GO" id="GO:0048027">
    <property type="term" value="F:mRNA 5'-UTR binding"/>
    <property type="evidence" value="ECO:0007669"/>
    <property type="project" value="UniProtKB-UniRule"/>
</dbReference>
<evidence type="ECO:0000313" key="6">
    <source>
        <dbReference type="Proteomes" id="UP000318995"/>
    </source>
</evidence>
<keyword evidence="1 4" id="KW-0963">Cytoplasm</keyword>
<evidence type="ECO:0000256" key="1">
    <source>
        <dbReference type="ARBA" id="ARBA00022490"/>
    </source>
</evidence>
<evidence type="ECO:0000256" key="3">
    <source>
        <dbReference type="ARBA" id="ARBA00022884"/>
    </source>
</evidence>
<keyword evidence="3 4" id="KW-0694">RNA-binding</keyword>
<dbReference type="GO" id="GO:0044781">
    <property type="term" value="P:bacterial-type flagellum organization"/>
    <property type="evidence" value="ECO:0007669"/>
    <property type="project" value="UniProtKB-KW"/>
</dbReference>
<keyword evidence="6" id="KW-1185">Reference proteome</keyword>
<accession>A0A5C5WE98</accession>
<sequence length="81" mass="8611">MLVLSRKAGQAITIGDDITIEVRRVAGNRVTLALQAPAEKRILRGELKEIVESFDGAANAEPAPSAELKPTIEFLATLAIA</sequence>
<dbReference type="GO" id="GO:1902208">
    <property type="term" value="P:regulation of bacterial-type flagellum assembly"/>
    <property type="evidence" value="ECO:0007669"/>
    <property type="project" value="UniProtKB-UniRule"/>
</dbReference>
<dbReference type="InterPro" id="IPR036107">
    <property type="entry name" value="CsrA_sf"/>
</dbReference>
<name>A0A5C5WE98_9BACT</name>
<dbReference type="GO" id="GO:0045947">
    <property type="term" value="P:negative regulation of translational initiation"/>
    <property type="evidence" value="ECO:0007669"/>
    <property type="project" value="UniProtKB-UniRule"/>
</dbReference>
<dbReference type="GO" id="GO:0005829">
    <property type="term" value="C:cytosol"/>
    <property type="evidence" value="ECO:0007669"/>
    <property type="project" value="TreeGrafter"/>
</dbReference>
<proteinExistence type="inferred from homology"/>
<evidence type="ECO:0000256" key="4">
    <source>
        <dbReference type="HAMAP-Rule" id="MF_00167"/>
    </source>
</evidence>
<evidence type="ECO:0000256" key="2">
    <source>
        <dbReference type="ARBA" id="ARBA00022845"/>
    </source>
</evidence>
<dbReference type="Proteomes" id="UP000318995">
    <property type="component" value="Unassembled WGS sequence"/>
</dbReference>